<dbReference type="EMBL" id="VLYX01000001">
    <property type="protein sequence ID" value="MDR4324473.1"/>
    <property type="molecule type" value="Genomic_DNA"/>
</dbReference>
<dbReference type="Proteomes" id="UP000221918">
    <property type="component" value="Unassembled WGS sequence"/>
</dbReference>
<dbReference type="AlphaFoldDB" id="A0AAJ3R935"/>
<gene>
    <name evidence="3" type="ORF">COF81_03790</name>
    <name evidence="2" type="ORF">FOS08_00540</name>
</gene>
<feature type="transmembrane region" description="Helical" evidence="1">
    <location>
        <begin position="68"/>
        <end position="91"/>
    </location>
</feature>
<evidence type="ECO:0000313" key="5">
    <source>
        <dbReference type="Proteomes" id="UP001248134"/>
    </source>
</evidence>
<feature type="transmembrane region" description="Helical" evidence="1">
    <location>
        <begin position="172"/>
        <end position="189"/>
    </location>
</feature>
<evidence type="ECO:0000256" key="1">
    <source>
        <dbReference type="SAM" id="Phobius"/>
    </source>
</evidence>
<sequence>MAMMGGFGVGFILADAFVPGRRIVPAPSYLVIIALILFAVGIMYRIWKTTRFLNKLRDEEESILGRRLGAQLIYLRASEIIIPSWGVYAYISCYHSYITNTMSLFEVGNVIASSVGIIVVILLGVIMKNRYNALYPEQSVTYSQSLEMWAKNADEGQTHIVHEAGYRAYQSTNIVLVCVWLAAIIYTLWTGEGFFFIGMISFVWVLHIGKYMYEMHKKMIY</sequence>
<protein>
    <submittedName>
        <fullName evidence="3">DUF3169 domain-containing protein</fullName>
    </submittedName>
    <submittedName>
        <fullName evidence="2">DUF3169 family protein</fullName>
    </submittedName>
</protein>
<accession>A0AAJ3R935</accession>
<keyword evidence="1" id="KW-1133">Transmembrane helix</keyword>
<dbReference type="Proteomes" id="UP001248134">
    <property type="component" value="Unassembled WGS sequence"/>
</dbReference>
<evidence type="ECO:0000313" key="2">
    <source>
        <dbReference type="EMBL" id="MDR4324473.1"/>
    </source>
</evidence>
<organism evidence="2 5">
    <name type="scientific">Bacillus pseudomycoides</name>
    <dbReference type="NCBI Taxonomy" id="64104"/>
    <lineage>
        <taxon>Bacteria</taxon>
        <taxon>Bacillati</taxon>
        <taxon>Bacillota</taxon>
        <taxon>Bacilli</taxon>
        <taxon>Bacillales</taxon>
        <taxon>Bacillaceae</taxon>
        <taxon>Bacillus</taxon>
        <taxon>Bacillus cereus group</taxon>
    </lineage>
</organism>
<proteinExistence type="predicted"/>
<evidence type="ECO:0000313" key="4">
    <source>
        <dbReference type="Proteomes" id="UP000221918"/>
    </source>
</evidence>
<feature type="transmembrane region" description="Helical" evidence="1">
    <location>
        <begin position="26"/>
        <end position="47"/>
    </location>
</feature>
<feature type="transmembrane region" description="Helical" evidence="1">
    <location>
        <begin position="103"/>
        <end position="126"/>
    </location>
</feature>
<keyword evidence="1" id="KW-0472">Membrane</keyword>
<dbReference type="EMBL" id="NUTL01000019">
    <property type="protein sequence ID" value="PHF03959.1"/>
    <property type="molecule type" value="Genomic_DNA"/>
</dbReference>
<reference evidence="3 4" key="1">
    <citation type="submission" date="2017-09" db="EMBL/GenBank/DDBJ databases">
        <title>Large-scale bioinformatics analysis of Bacillus genomes uncovers conserved roles of natural products in bacterial physiology.</title>
        <authorList>
            <consortium name="Agbiome Team Llc"/>
            <person name="Bleich R.M."/>
            <person name="Grubbs K.J."/>
            <person name="Santa Maria K.C."/>
            <person name="Allen S.E."/>
            <person name="Farag S."/>
            <person name="Shank E.A."/>
            <person name="Bowers A."/>
        </authorList>
    </citation>
    <scope>NUCLEOTIDE SEQUENCE [LARGE SCALE GENOMIC DNA]</scope>
    <source>
        <strain evidence="3 4">AFS037265</strain>
    </source>
</reference>
<feature type="transmembrane region" description="Helical" evidence="1">
    <location>
        <begin position="195"/>
        <end position="213"/>
    </location>
</feature>
<comment type="caution">
    <text evidence="2">The sequence shown here is derived from an EMBL/GenBank/DDBJ whole genome shotgun (WGS) entry which is preliminary data.</text>
</comment>
<name>A0AAJ3R935_9BACI</name>
<evidence type="ECO:0000313" key="3">
    <source>
        <dbReference type="EMBL" id="PHF03959.1"/>
    </source>
</evidence>
<keyword evidence="1" id="KW-0812">Transmembrane</keyword>
<reference evidence="2" key="2">
    <citation type="submission" date="2019-07" db="EMBL/GenBank/DDBJ databases">
        <title>Phylogenomic Reclassification of ATCC Bacillus Strains and Various Taxa within the Genus Bacillus.</title>
        <authorList>
            <person name="Riojas M.A."/>
            <person name="Frank A.M."/>
            <person name="Fenn S.L."/>
            <person name="King S.P."/>
            <person name="Brower S.M."/>
            <person name="Hazbon M.H."/>
        </authorList>
    </citation>
    <scope>NUCLEOTIDE SEQUENCE</scope>
    <source>
        <strain evidence="2">NR-12239</strain>
    </source>
</reference>